<evidence type="ECO:0000313" key="8">
    <source>
        <dbReference type="Proteomes" id="UP000429523"/>
    </source>
</evidence>
<evidence type="ECO:0000313" key="3">
    <source>
        <dbReference type="EMBL" id="KAE8998648.1"/>
    </source>
</evidence>
<protein>
    <submittedName>
        <fullName evidence="2">Uncharacterized protein</fullName>
    </submittedName>
</protein>
<sequence>MGYLIQGMLGISVIHLLSFVLDQSWHMQGSIVDYRDITGISDNITDTDTDIDISPTMSQYQ</sequence>
<dbReference type="Proteomes" id="UP000440732">
    <property type="component" value="Unassembled WGS sequence"/>
</dbReference>
<dbReference type="EMBL" id="QXFZ01000766">
    <property type="protein sequence ID" value="KAE9105425.1"/>
    <property type="molecule type" value="Genomic_DNA"/>
</dbReference>
<evidence type="ECO:0000313" key="6">
    <source>
        <dbReference type="EMBL" id="KAE9223216.1"/>
    </source>
</evidence>
<feature type="chain" id="PRO_5036379414" evidence="1">
    <location>
        <begin position="23"/>
        <end position="61"/>
    </location>
</feature>
<evidence type="ECO:0000313" key="5">
    <source>
        <dbReference type="EMBL" id="KAE9133913.1"/>
    </source>
</evidence>
<dbReference type="EMBL" id="QXGF01000739">
    <property type="protein sequence ID" value="KAE8936217.1"/>
    <property type="molecule type" value="Genomic_DNA"/>
</dbReference>
<dbReference type="Proteomes" id="UP000441208">
    <property type="component" value="Unassembled WGS sequence"/>
</dbReference>
<evidence type="ECO:0000313" key="9">
    <source>
        <dbReference type="Proteomes" id="UP000437068"/>
    </source>
</evidence>
<dbReference type="Proteomes" id="UP000460718">
    <property type="component" value="Unassembled WGS sequence"/>
</dbReference>
<dbReference type="AlphaFoldDB" id="A0A6A3EV13"/>
<evidence type="ECO:0000313" key="13">
    <source>
        <dbReference type="Proteomes" id="UP000460718"/>
    </source>
</evidence>
<evidence type="ECO:0000313" key="11">
    <source>
        <dbReference type="Proteomes" id="UP000440732"/>
    </source>
</evidence>
<evidence type="ECO:0000313" key="10">
    <source>
        <dbReference type="Proteomes" id="UP000440367"/>
    </source>
</evidence>
<evidence type="ECO:0000313" key="2">
    <source>
        <dbReference type="EMBL" id="KAE8936217.1"/>
    </source>
</evidence>
<evidence type="ECO:0000313" key="4">
    <source>
        <dbReference type="EMBL" id="KAE9105425.1"/>
    </source>
</evidence>
<evidence type="ECO:0000313" key="12">
    <source>
        <dbReference type="Proteomes" id="UP000441208"/>
    </source>
</evidence>
<dbReference type="Proteomes" id="UP000437068">
    <property type="component" value="Unassembled WGS sequence"/>
</dbReference>
<evidence type="ECO:0000256" key="1">
    <source>
        <dbReference type="SAM" id="SignalP"/>
    </source>
</evidence>
<proteinExistence type="predicted"/>
<comment type="caution">
    <text evidence="2">The sequence shown here is derived from an EMBL/GenBank/DDBJ whole genome shotgun (WGS) entry which is preliminary data.</text>
</comment>
<gene>
    <name evidence="7" type="ORF">PF001_g15338</name>
    <name evidence="6" type="ORF">PF002_g15034</name>
    <name evidence="5" type="ORF">PF006_g14931</name>
    <name evidence="4" type="ORF">PF007_g13713</name>
    <name evidence="2" type="ORF">PF009_g13850</name>
    <name evidence="3" type="ORF">PF011_g14966</name>
</gene>
<accession>A0A6A3EV13</accession>
<dbReference type="EMBL" id="QXGE01000993">
    <property type="protein sequence ID" value="KAE9299654.1"/>
    <property type="molecule type" value="Genomic_DNA"/>
</dbReference>
<reference evidence="8 9" key="1">
    <citation type="submission" date="2018-08" db="EMBL/GenBank/DDBJ databases">
        <title>Genomic investigation of the strawberry pathogen Phytophthora fragariae indicates pathogenicity is determined by transcriptional variation in three key races.</title>
        <authorList>
            <person name="Adams T.M."/>
            <person name="Armitage A.D."/>
            <person name="Sobczyk M.K."/>
            <person name="Bates H.J."/>
            <person name="Dunwell J.M."/>
            <person name="Nellist C.F."/>
            <person name="Harrison R.J."/>
        </authorList>
    </citation>
    <scope>NUCLEOTIDE SEQUENCE [LARGE SCALE GENOMIC DNA]</scope>
    <source>
        <strain evidence="7 9">A4</strain>
        <strain evidence="6 10">BC-1</strain>
        <strain evidence="5 11">NOV-5</strain>
        <strain evidence="4 12">NOV-71</strain>
        <strain evidence="2 8">NOV-9</strain>
        <strain evidence="3 13">SCRP245</strain>
    </source>
</reference>
<dbReference type="Proteomes" id="UP000429523">
    <property type="component" value="Unassembled WGS sequence"/>
</dbReference>
<dbReference type="Proteomes" id="UP000440367">
    <property type="component" value="Unassembled WGS sequence"/>
</dbReference>
<dbReference type="EMBL" id="QXGA01000961">
    <property type="protein sequence ID" value="KAE9133913.1"/>
    <property type="molecule type" value="Genomic_DNA"/>
</dbReference>
<keyword evidence="1" id="KW-0732">Signal</keyword>
<organism evidence="2 8">
    <name type="scientific">Phytophthora fragariae</name>
    <dbReference type="NCBI Taxonomy" id="53985"/>
    <lineage>
        <taxon>Eukaryota</taxon>
        <taxon>Sar</taxon>
        <taxon>Stramenopiles</taxon>
        <taxon>Oomycota</taxon>
        <taxon>Peronosporomycetes</taxon>
        <taxon>Peronosporales</taxon>
        <taxon>Peronosporaceae</taxon>
        <taxon>Phytophthora</taxon>
    </lineage>
</organism>
<dbReference type="EMBL" id="QXFW01000991">
    <property type="protein sequence ID" value="KAE8998648.1"/>
    <property type="molecule type" value="Genomic_DNA"/>
</dbReference>
<feature type="signal peptide" evidence="1">
    <location>
        <begin position="1"/>
        <end position="22"/>
    </location>
</feature>
<evidence type="ECO:0000313" key="7">
    <source>
        <dbReference type="EMBL" id="KAE9299654.1"/>
    </source>
</evidence>
<dbReference type="EMBL" id="QXGD01000827">
    <property type="protein sequence ID" value="KAE9223216.1"/>
    <property type="molecule type" value="Genomic_DNA"/>
</dbReference>
<name>A0A6A3EV13_9STRA</name>